<evidence type="ECO:0000256" key="8">
    <source>
        <dbReference type="SAM" id="SignalP"/>
    </source>
</evidence>
<dbReference type="InterPro" id="IPR025857">
    <property type="entry name" value="MacB_PCD"/>
</dbReference>
<keyword evidence="5 7" id="KW-0472">Membrane</keyword>
<feature type="transmembrane region" description="Helical" evidence="7">
    <location>
        <begin position="302"/>
        <end position="327"/>
    </location>
</feature>
<dbReference type="PANTHER" id="PTHR30572">
    <property type="entry name" value="MEMBRANE COMPONENT OF TRANSPORTER-RELATED"/>
    <property type="match status" value="1"/>
</dbReference>
<feature type="chain" id="PRO_5043964009" evidence="8">
    <location>
        <begin position="22"/>
        <end position="381"/>
    </location>
</feature>
<accession>A0AAU7R3N8</accession>
<dbReference type="InterPro" id="IPR050250">
    <property type="entry name" value="Macrolide_Exporter_MacB"/>
</dbReference>
<evidence type="ECO:0000313" key="11">
    <source>
        <dbReference type="EMBL" id="XBT83169.1"/>
    </source>
</evidence>
<dbReference type="EMBL" id="CP157974">
    <property type="protein sequence ID" value="XBT83169.1"/>
    <property type="molecule type" value="Genomic_DNA"/>
</dbReference>
<evidence type="ECO:0000256" key="3">
    <source>
        <dbReference type="ARBA" id="ARBA00022692"/>
    </source>
</evidence>
<comment type="similarity">
    <text evidence="6">Belongs to the ABC-4 integral membrane protein family.</text>
</comment>
<keyword evidence="3 7" id="KW-0812">Transmembrane</keyword>
<dbReference type="Pfam" id="PF02687">
    <property type="entry name" value="FtsX"/>
    <property type="match status" value="1"/>
</dbReference>
<dbReference type="Pfam" id="PF12704">
    <property type="entry name" value="MacB_PCD"/>
    <property type="match status" value="1"/>
</dbReference>
<feature type="transmembrane region" description="Helical" evidence="7">
    <location>
        <begin position="258"/>
        <end position="281"/>
    </location>
</feature>
<dbReference type="GO" id="GO:0022857">
    <property type="term" value="F:transmembrane transporter activity"/>
    <property type="evidence" value="ECO:0007669"/>
    <property type="project" value="TreeGrafter"/>
</dbReference>
<keyword evidence="2" id="KW-1003">Cell membrane</keyword>
<sequence length="381" mass="38846">MAGRRGRAALTALGVAFGICAAVATLGITASASQAVTAKFDELTATEVRVKYPTLDSGAHVARPEVAQSLRVKDLNGVRDAGLVATADGNPTISNIRNDDAPWSEATVLAVQDGGLAATGATMVSGRMFDAGHESRRDRVALLDSVAATRLFGAVGEGSGAMVFVADVPYVVVGVFQAPSGNTAMTGAVALPYWTATGQSGLRFPNSEMVVRTQLGAADQVAREVPYAIAPQAPDELAVLLPPDLRSLRAGVERETQALFLGLALVSLVIGALGVSNVSYVSVLERRAEIGLRRAVGASRRAIAAQFCLETAGLGLIGGVVGTIAGVHVTAATSLAKSWLVILDPMVLAGGPLVGMVTGLAAGVYPAIAAARVQPADALRS</sequence>
<evidence type="ECO:0000256" key="5">
    <source>
        <dbReference type="ARBA" id="ARBA00023136"/>
    </source>
</evidence>
<evidence type="ECO:0000256" key="7">
    <source>
        <dbReference type="SAM" id="Phobius"/>
    </source>
</evidence>
<feature type="transmembrane region" description="Helical" evidence="7">
    <location>
        <begin position="347"/>
        <end position="371"/>
    </location>
</feature>
<evidence type="ECO:0000256" key="1">
    <source>
        <dbReference type="ARBA" id="ARBA00004651"/>
    </source>
</evidence>
<dbReference type="AlphaFoldDB" id="A0AAU7R3N8"/>
<reference evidence="11" key="1">
    <citation type="submission" date="2024-06" db="EMBL/GenBank/DDBJ databases">
        <title>Micromonospora sp. strain HUAS YX12 genome sequences.</title>
        <authorList>
            <person name="Mo P."/>
        </authorList>
    </citation>
    <scope>NUCLEOTIDE SEQUENCE</scope>
    <source>
        <strain evidence="11">HUAS YX12</strain>
    </source>
</reference>
<proteinExistence type="inferred from homology"/>
<comment type="subcellular location">
    <subcellularLocation>
        <location evidence="1">Cell membrane</location>
        <topology evidence="1">Multi-pass membrane protein</topology>
    </subcellularLocation>
</comment>
<protein>
    <submittedName>
        <fullName evidence="11">ABC transporter permease</fullName>
    </submittedName>
</protein>
<keyword evidence="8" id="KW-0732">Signal</keyword>
<keyword evidence="4 7" id="KW-1133">Transmembrane helix</keyword>
<evidence type="ECO:0000256" key="2">
    <source>
        <dbReference type="ARBA" id="ARBA00022475"/>
    </source>
</evidence>
<feature type="signal peptide" evidence="8">
    <location>
        <begin position="1"/>
        <end position="21"/>
    </location>
</feature>
<evidence type="ECO:0000256" key="4">
    <source>
        <dbReference type="ARBA" id="ARBA00022989"/>
    </source>
</evidence>
<organism evidence="11">
    <name type="scientific">Micromonospora sp. HUAS YX12</name>
    <dbReference type="NCBI Taxonomy" id="3156396"/>
    <lineage>
        <taxon>Bacteria</taxon>
        <taxon>Bacillati</taxon>
        <taxon>Actinomycetota</taxon>
        <taxon>Actinomycetes</taxon>
        <taxon>Micromonosporales</taxon>
        <taxon>Micromonosporaceae</taxon>
        <taxon>Micromonospora</taxon>
    </lineage>
</organism>
<evidence type="ECO:0000256" key="6">
    <source>
        <dbReference type="ARBA" id="ARBA00038076"/>
    </source>
</evidence>
<gene>
    <name evidence="11" type="ORF">ABIH81_06725</name>
</gene>
<evidence type="ECO:0000259" key="10">
    <source>
        <dbReference type="Pfam" id="PF12704"/>
    </source>
</evidence>
<dbReference type="GO" id="GO:0005886">
    <property type="term" value="C:plasma membrane"/>
    <property type="evidence" value="ECO:0007669"/>
    <property type="project" value="UniProtKB-SubCell"/>
</dbReference>
<evidence type="ECO:0000259" key="9">
    <source>
        <dbReference type="Pfam" id="PF02687"/>
    </source>
</evidence>
<dbReference type="InterPro" id="IPR003838">
    <property type="entry name" value="ABC3_permease_C"/>
</dbReference>
<name>A0AAU7R3N8_9ACTN</name>
<dbReference type="RefSeq" id="WP_349879510.1">
    <property type="nucleotide sequence ID" value="NZ_CP157974.1"/>
</dbReference>
<dbReference type="PANTHER" id="PTHR30572:SF15">
    <property type="entry name" value="ABC TRANSPORTER PERMEASE"/>
    <property type="match status" value="1"/>
</dbReference>
<feature type="domain" description="MacB-like periplasmic core" evidence="10">
    <location>
        <begin position="9"/>
        <end position="224"/>
    </location>
</feature>
<feature type="domain" description="ABC3 transporter permease C-terminal" evidence="9">
    <location>
        <begin position="263"/>
        <end position="375"/>
    </location>
</feature>